<dbReference type="EMBL" id="DS749127">
    <property type="protein sequence ID" value="EEC07907.1"/>
    <property type="molecule type" value="Genomic_DNA"/>
</dbReference>
<feature type="compositionally biased region" description="Polar residues" evidence="1">
    <location>
        <begin position="29"/>
        <end position="39"/>
    </location>
</feature>
<reference evidence="3" key="2">
    <citation type="submission" date="2020-05" db="UniProtKB">
        <authorList>
            <consortium name="EnsemblMetazoa"/>
        </authorList>
    </citation>
    <scope>IDENTIFICATION</scope>
    <source>
        <strain evidence="3">wikel</strain>
    </source>
</reference>
<dbReference type="Proteomes" id="UP000001555">
    <property type="component" value="Unassembled WGS sequence"/>
</dbReference>
<feature type="compositionally biased region" description="Basic and acidic residues" evidence="1">
    <location>
        <begin position="137"/>
        <end position="148"/>
    </location>
</feature>
<dbReference type="VEuPathDB" id="VectorBase:ISCP_015810"/>
<reference evidence="2 4" key="1">
    <citation type="submission" date="2008-03" db="EMBL/GenBank/DDBJ databases">
        <title>Annotation of Ixodes scapularis.</title>
        <authorList>
            <consortium name="Ixodes scapularis Genome Project Consortium"/>
            <person name="Caler E."/>
            <person name="Hannick L.I."/>
            <person name="Bidwell S."/>
            <person name="Joardar V."/>
            <person name="Thiagarajan M."/>
            <person name="Amedeo P."/>
            <person name="Galinsky K.J."/>
            <person name="Schobel S."/>
            <person name="Inman J."/>
            <person name="Hostetler J."/>
            <person name="Miller J."/>
            <person name="Hammond M."/>
            <person name="Megy K."/>
            <person name="Lawson D."/>
            <person name="Kodira C."/>
            <person name="Sutton G."/>
            <person name="Meyer J."/>
            <person name="Hill C.A."/>
            <person name="Birren B."/>
            <person name="Nene V."/>
            <person name="Collins F."/>
            <person name="Alarcon-Chaidez F."/>
            <person name="Wikel S."/>
            <person name="Strausberg R."/>
        </authorList>
    </citation>
    <scope>NUCLEOTIDE SEQUENCE [LARGE SCALE GENOMIC DNA]</scope>
    <source>
        <strain evidence="4">Wikel</strain>
        <strain evidence="2">Wikel colony</strain>
    </source>
</reference>
<evidence type="ECO:0000313" key="3">
    <source>
        <dbReference type="EnsemblMetazoa" id="ISCW006133-PA"/>
    </source>
</evidence>
<keyword evidence="4" id="KW-1185">Reference proteome</keyword>
<feature type="compositionally biased region" description="Basic and acidic residues" evidence="1">
    <location>
        <begin position="112"/>
        <end position="122"/>
    </location>
</feature>
<sequence>MPSYREDKLQELKRKQSQSLQDDGEMDETSTFMELSPNNLAKDGARWGGHPGDTLSEVERTLKSLNGYHEEILEALHSASSHASPGQDSRRDLPPRAGMLPPDPDQSPGEPIRIRNLEDLLRQLEPAGALEPGGSERLSEPEADRHYLDGGSPYGLRYLLEDAYAQPDEEEEESEDGATALYATGGPPPPRQRSASEEALPQALAAFPHSLPSPPSEESGSLEESAFQPPLLPGPPRRPRPKKKFPEYKMTPVEQPHRRNYYK</sequence>
<dbReference type="EMBL" id="ABJB010713481">
    <property type="status" value="NOT_ANNOTATED_CDS"/>
    <property type="molecule type" value="Genomic_DNA"/>
</dbReference>
<name>B7PMT5_IXOSC</name>
<dbReference type="VEuPathDB" id="VectorBase:ISCW006133"/>
<dbReference type="HOGENOM" id="CLU_1058784_0_0_1"/>
<accession>B7PMT5</accession>
<dbReference type="InParanoid" id="B7PMT5"/>
<organism>
    <name type="scientific">Ixodes scapularis</name>
    <name type="common">Black-legged tick</name>
    <name type="synonym">Deer tick</name>
    <dbReference type="NCBI Taxonomy" id="6945"/>
    <lineage>
        <taxon>Eukaryota</taxon>
        <taxon>Metazoa</taxon>
        <taxon>Ecdysozoa</taxon>
        <taxon>Arthropoda</taxon>
        <taxon>Chelicerata</taxon>
        <taxon>Arachnida</taxon>
        <taxon>Acari</taxon>
        <taxon>Parasitiformes</taxon>
        <taxon>Ixodida</taxon>
        <taxon>Ixodoidea</taxon>
        <taxon>Ixodidae</taxon>
        <taxon>Ixodinae</taxon>
        <taxon>Ixodes</taxon>
    </lineage>
</organism>
<dbReference type="OrthoDB" id="5951731at2759"/>
<protein>
    <submittedName>
        <fullName evidence="2 3">Uncharacterized protein</fullName>
    </submittedName>
</protein>
<dbReference type="STRING" id="6945.B7PMT5"/>
<feature type="region of interest" description="Disordered" evidence="1">
    <location>
        <begin position="76"/>
        <end position="263"/>
    </location>
</feature>
<proteinExistence type="predicted"/>
<dbReference type="AlphaFoldDB" id="B7PMT5"/>
<evidence type="ECO:0000313" key="2">
    <source>
        <dbReference type="EMBL" id="EEC07907.1"/>
    </source>
</evidence>
<feature type="region of interest" description="Disordered" evidence="1">
    <location>
        <begin position="1"/>
        <end position="55"/>
    </location>
</feature>
<gene>
    <name evidence="2" type="ORF">IscW_ISCW006133</name>
</gene>
<evidence type="ECO:0000256" key="1">
    <source>
        <dbReference type="SAM" id="MobiDB-lite"/>
    </source>
</evidence>
<dbReference type="EnsemblMetazoa" id="ISCW006133-RA">
    <property type="protein sequence ID" value="ISCW006133-PA"/>
    <property type="gene ID" value="ISCW006133"/>
</dbReference>
<feature type="compositionally biased region" description="Acidic residues" evidence="1">
    <location>
        <begin position="167"/>
        <end position="176"/>
    </location>
</feature>
<feature type="compositionally biased region" description="Basic and acidic residues" evidence="1">
    <location>
        <begin position="1"/>
        <end position="14"/>
    </location>
</feature>
<dbReference type="PaxDb" id="6945-B7PMT5"/>
<feature type="compositionally biased region" description="Low complexity" evidence="1">
    <location>
        <begin position="216"/>
        <end position="225"/>
    </location>
</feature>
<evidence type="ECO:0000313" key="4">
    <source>
        <dbReference type="Proteomes" id="UP000001555"/>
    </source>
</evidence>
<dbReference type="VEuPathDB" id="VectorBase:ISCI006133"/>